<dbReference type="EC" id="3.1.21.-" evidence="6"/>
<name>A0ABU1AKZ3_9BACT</name>
<feature type="region of interest" description="Disordered" evidence="4">
    <location>
        <begin position="212"/>
        <end position="233"/>
    </location>
</feature>
<dbReference type="InterPro" id="IPR000055">
    <property type="entry name" value="Restrct_endonuc_typeI_TRD"/>
</dbReference>
<evidence type="ECO:0000313" key="6">
    <source>
        <dbReference type="EMBL" id="MDQ8195470.1"/>
    </source>
</evidence>
<evidence type="ECO:0000256" key="4">
    <source>
        <dbReference type="SAM" id="MobiDB-lite"/>
    </source>
</evidence>
<keyword evidence="2" id="KW-0680">Restriction system</keyword>
<sequence length="445" mass="48843">MSKCKQIKMGALGTFTRGRGGPKSDEEVNGIPCVRYGDIYTKHGAIIRKFSSSISPQRLSDYTTIRFGDIVFAASGETFEEIGKATVFLGNEIACVGGDTIVFKPNAEVLDSVFCAYAMGADDAIRHRSKMGQGSSVIHISGQHIASYEIPLPPLPQQRRIAEILSTVDDAIEATETLIAKQQQIKQGLMHDLFTRGVWTAESIARAQHAGSKFAATSAKPGQLRPPRETAPELYQESPLGWIPKDWEVKELGTMSEIVSGVTLNASSDSGVRIVPYLRVANVQDGYLDLSEVKTVCVSEAQFVKLQLRQGDVLMNEGGDFDKLGRGTVWNCEVEPCVHQNHVFRVRPKAEQLDSHYLAFWSQSHFGKKYFVLNSKQSTNLASINSTQLNKFPVFCSSLAEQQEIVRLIGSVVEKVGALTAETAKLQKQKQGLMQDLLSGEVQVS</sequence>
<dbReference type="PANTHER" id="PTHR30408:SF12">
    <property type="entry name" value="TYPE I RESTRICTION ENZYME MJAVIII SPECIFICITY SUBUNIT"/>
    <property type="match status" value="1"/>
</dbReference>
<keyword evidence="6" id="KW-0540">Nuclease</keyword>
<dbReference type="Proteomes" id="UP001243717">
    <property type="component" value="Unassembled WGS sequence"/>
</dbReference>
<comment type="similarity">
    <text evidence="1">Belongs to the type-I restriction system S methylase family.</text>
</comment>
<keyword evidence="6" id="KW-0378">Hydrolase</keyword>
<dbReference type="InterPro" id="IPR044946">
    <property type="entry name" value="Restrct_endonuc_typeI_TRD_sf"/>
</dbReference>
<dbReference type="EMBL" id="JARXIC010000024">
    <property type="protein sequence ID" value="MDQ8195470.1"/>
    <property type="molecule type" value="Genomic_DNA"/>
</dbReference>
<accession>A0ABU1AKZ3</accession>
<organism evidence="6 7">
    <name type="scientific">Thalassobacterium sedimentorum</name>
    <dbReference type="NCBI Taxonomy" id="3041258"/>
    <lineage>
        <taxon>Bacteria</taxon>
        <taxon>Pseudomonadati</taxon>
        <taxon>Verrucomicrobiota</taxon>
        <taxon>Opitutia</taxon>
        <taxon>Puniceicoccales</taxon>
        <taxon>Coraliomargaritaceae</taxon>
        <taxon>Thalassobacterium</taxon>
    </lineage>
</organism>
<keyword evidence="6" id="KW-0255">Endonuclease</keyword>
<evidence type="ECO:0000256" key="3">
    <source>
        <dbReference type="ARBA" id="ARBA00023125"/>
    </source>
</evidence>
<dbReference type="Gene3D" id="1.10.287.1120">
    <property type="entry name" value="Bipartite methylase S protein"/>
    <property type="match status" value="1"/>
</dbReference>
<protein>
    <submittedName>
        <fullName evidence="6">Restriction endonuclease subunit S</fullName>
        <ecNumber evidence="6">3.1.21.-</ecNumber>
    </submittedName>
</protein>
<dbReference type="RefSeq" id="WP_308985920.1">
    <property type="nucleotide sequence ID" value="NZ_JARXIC010000024.1"/>
</dbReference>
<gene>
    <name evidence="6" type="ORF">QEH59_13625</name>
</gene>
<evidence type="ECO:0000313" key="7">
    <source>
        <dbReference type="Proteomes" id="UP001243717"/>
    </source>
</evidence>
<comment type="caution">
    <text evidence="6">The sequence shown here is derived from an EMBL/GenBank/DDBJ whole genome shotgun (WGS) entry which is preliminary data.</text>
</comment>
<dbReference type="CDD" id="cd17268">
    <property type="entry name" value="RMtype1_S_Ara36733I_TRD1-CR1_like"/>
    <property type="match status" value="1"/>
</dbReference>
<dbReference type="SUPFAM" id="SSF116734">
    <property type="entry name" value="DNA methylase specificity domain"/>
    <property type="match status" value="2"/>
</dbReference>
<feature type="domain" description="Type I restriction modification DNA specificity" evidence="5">
    <location>
        <begin position="12"/>
        <end position="180"/>
    </location>
</feature>
<dbReference type="GO" id="GO:0016787">
    <property type="term" value="F:hydrolase activity"/>
    <property type="evidence" value="ECO:0007669"/>
    <property type="project" value="UniProtKB-KW"/>
</dbReference>
<dbReference type="Gene3D" id="3.90.220.20">
    <property type="entry name" value="DNA methylase specificity domains"/>
    <property type="match status" value="2"/>
</dbReference>
<dbReference type="GO" id="GO:0004519">
    <property type="term" value="F:endonuclease activity"/>
    <property type="evidence" value="ECO:0007669"/>
    <property type="project" value="UniProtKB-KW"/>
</dbReference>
<keyword evidence="7" id="KW-1185">Reference proteome</keyword>
<evidence type="ECO:0000256" key="1">
    <source>
        <dbReference type="ARBA" id="ARBA00010923"/>
    </source>
</evidence>
<proteinExistence type="inferred from homology"/>
<dbReference type="Pfam" id="PF01420">
    <property type="entry name" value="Methylase_S"/>
    <property type="match status" value="2"/>
</dbReference>
<evidence type="ECO:0000256" key="2">
    <source>
        <dbReference type="ARBA" id="ARBA00022747"/>
    </source>
</evidence>
<keyword evidence="3" id="KW-0238">DNA-binding</keyword>
<feature type="domain" description="Type I restriction modification DNA specificity" evidence="5">
    <location>
        <begin position="244"/>
        <end position="415"/>
    </location>
</feature>
<dbReference type="CDD" id="cd17253">
    <property type="entry name" value="RMtype1_S_Eco933I-TRD2-CR2_like"/>
    <property type="match status" value="1"/>
</dbReference>
<dbReference type="InterPro" id="IPR052021">
    <property type="entry name" value="Type-I_RS_S_subunit"/>
</dbReference>
<dbReference type="PANTHER" id="PTHR30408">
    <property type="entry name" value="TYPE-1 RESTRICTION ENZYME ECOKI SPECIFICITY PROTEIN"/>
    <property type="match status" value="1"/>
</dbReference>
<reference evidence="6 7" key="1">
    <citation type="submission" date="2023-04" db="EMBL/GenBank/DDBJ databases">
        <title>A novel bacteria isolated from coastal sediment.</title>
        <authorList>
            <person name="Liu X.-J."/>
            <person name="Du Z.-J."/>
        </authorList>
    </citation>
    <scope>NUCLEOTIDE SEQUENCE [LARGE SCALE GENOMIC DNA]</scope>
    <source>
        <strain evidence="6 7">SDUM461004</strain>
    </source>
</reference>
<evidence type="ECO:0000259" key="5">
    <source>
        <dbReference type="Pfam" id="PF01420"/>
    </source>
</evidence>